<dbReference type="CDD" id="cd15534">
    <property type="entry name" value="PHD2_PHF12_Rco1"/>
    <property type="match status" value="1"/>
</dbReference>
<feature type="compositionally biased region" description="Polar residues" evidence="5">
    <location>
        <begin position="306"/>
        <end position="316"/>
    </location>
</feature>
<feature type="region of interest" description="Disordered" evidence="5">
    <location>
        <begin position="289"/>
        <end position="590"/>
    </location>
</feature>
<evidence type="ECO:0000259" key="6">
    <source>
        <dbReference type="PROSITE" id="PS50016"/>
    </source>
</evidence>
<dbReference type="PANTHER" id="PTHR47636:SF1">
    <property type="entry name" value="TRANSCRIPTIONAL REGULATORY PROTEIN RCO1"/>
    <property type="match status" value="1"/>
</dbReference>
<evidence type="ECO:0000313" key="7">
    <source>
        <dbReference type="EMBL" id="EMF12904.1"/>
    </source>
</evidence>
<dbReference type="Gene3D" id="3.30.40.10">
    <property type="entry name" value="Zinc/RING finger domain, C3HC4 (zinc finger)"/>
    <property type="match status" value="2"/>
</dbReference>
<feature type="region of interest" description="Disordered" evidence="5">
    <location>
        <begin position="1"/>
        <end position="34"/>
    </location>
</feature>
<dbReference type="PROSITE" id="PS50016">
    <property type="entry name" value="ZF_PHD_2"/>
    <property type="match status" value="1"/>
</dbReference>
<dbReference type="InterPro" id="IPR001965">
    <property type="entry name" value="Znf_PHD"/>
</dbReference>
<evidence type="ECO:0000256" key="4">
    <source>
        <dbReference type="PROSITE-ProRule" id="PRU00146"/>
    </source>
</evidence>
<gene>
    <name evidence="7" type="ORF">SEPMUDRAFT_149444</name>
</gene>
<protein>
    <recommendedName>
        <fullName evidence="6">PHD-type domain-containing protein</fullName>
    </recommendedName>
</protein>
<dbReference type="InterPro" id="IPR052819">
    <property type="entry name" value="Chromatin_regulatory_protein"/>
</dbReference>
<feature type="region of interest" description="Disordered" evidence="5">
    <location>
        <begin position="961"/>
        <end position="991"/>
    </location>
</feature>
<dbReference type="eggNOG" id="KOG4299">
    <property type="taxonomic scope" value="Eukaryota"/>
</dbReference>
<dbReference type="PROSITE" id="PS01359">
    <property type="entry name" value="ZF_PHD_1"/>
    <property type="match status" value="1"/>
</dbReference>
<evidence type="ECO:0000256" key="1">
    <source>
        <dbReference type="ARBA" id="ARBA00022723"/>
    </source>
</evidence>
<dbReference type="Pfam" id="PF00628">
    <property type="entry name" value="PHD"/>
    <property type="match status" value="2"/>
</dbReference>
<dbReference type="InterPro" id="IPR019786">
    <property type="entry name" value="Zinc_finger_PHD-type_CS"/>
</dbReference>
<reference evidence="7 8" key="1">
    <citation type="journal article" date="2012" name="PLoS Pathog.">
        <title>Diverse lifestyles and strategies of plant pathogenesis encoded in the genomes of eighteen Dothideomycetes fungi.</title>
        <authorList>
            <person name="Ohm R.A."/>
            <person name="Feau N."/>
            <person name="Henrissat B."/>
            <person name="Schoch C.L."/>
            <person name="Horwitz B.A."/>
            <person name="Barry K.W."/>
            <person name="Condon B.J."/>
            <person name="Copeland A.C."/>
            <person name="Dhillon B."/>
            <person name="Glaser F."/>
            <person name="Hesse C.N."/>
            <person name="Kosti I."/>
            <person name="LaButti K."/>
            <person name="Lindquist E.A."/>
            <person name="Lucas S."/>
            <person name="Salamov A.A."/>
            <person name="Bradshaw R.E."/>
            <person name="Ciuffetti L."/>
            <person name="Hamelin R.C."/>
            <person name="Kema G.H.J."/>
            <person name="Lawrence C."/>
            <person name="Scott J.A."/>
            <person name="Spatafora J.W."/>
            <person name="Turgeon B.G."/>
            <person name="de Wit P.J.G.M."/>
            <person name="Zhong S."/>
            <person name="Goodwin S.B."/>
            <person name="Grigoriev I.V."/>
        </authorList>
    </citation>
    <scope>NUCLEOTIDE SEQUENCE [LARGE SCALE GENOMIC DNA]</scope>
    <source>
        <strain evidence="7 8">SO2202</strain>
    </source>
</reference>
<feature type="compositionally biased region" description="Gly residues" evidence="5">
    <location>
        <begin position="82"/>
        <end position="101"/>
    </location>
</feature>
<feature type="region of interest" description="Disordered" evidence="5">
    <location>
        <begin position="73"/>
        <end position="201"/>
    </location>
</feature>
<dbReference type="GO" id="GO:0032221">
    <property type="term" value="C:Rpd3S complex"/>
    <property type="evidence" value="ECO:0007669"/>
    <property type="project" value="TreeGrafter"/>
</dbReference>
<dbReference type="PANTHER" id="PTHR47636">
    <property type="entry name" value="TRANSCRIPTIONAL REGULATORY PROTEIN RCO1"/>
    <property type="match status" value="1"/>
</dbReference>
<accession>M3D4W5</accession>
<dbReference type="OMA" id="CYYFVPP"/>
<dbReference type="STRING" id="692275.M3D4W5"/>
<dbReference type="GO" id="GO:0006357">
    <property type="term" value="P:regulation of transcription by RNA polymerase II"/>
    <property type="evidence" value="ECO:0007669"/>
    <property type="project" value="TreeGrafter"/>
</dbReference>
<dbReference type="InterPro" id="IPR019787">
    <property type="entry name" value="Znf_PHD-finger"/>
</dbReference>
<keyword evidence="2 4" id="KW-0863">Zinc-finger</keyword>
<dbReference type="HOGENOM" id="CLU_001648_1_0_1"/>
<dbReference type="CDD" id="cd15535">
    <property type="entry name" value="PHD1_Rco1"/>
    <property type="match status" value="1"/>
</dbReference>
<evidence type="ECO:0000256" key="5">
    <source>
        <dbReference type="SAM" id="MobiDB-lite"/>
    </source>
</evidence>
<dbReference type="SMART" id="SM00249">
    <property type="entry name" value="PHD"/>
    <property type="match status" value="2"/>
</dbReference>
<keyword evidence="8" id="KW-1185">Reference proteome</keyword>
<dbReference type="AlphaFoldDB" id="M3D4W5"/>
<feature type="domain" description="PHD-type" evidence="6">
    <location>
        <begin position="592"/>
        <end position="642"/>
    </location>
</feature>
<feature type="compositionally biased region" description="Low complexity" evidence="5">
    <location>
        <begin position="122"/>
        <end position="134"/>
    </location>
</feature>
<organism evidence="7 8">
    <name type="scientific">Sphaerulina musiva (strain SO2202)</name>
    <name type="common">Poplar stem canker fungus</name>
    <name type="synonym">Septoria musiva</name>
    <dbReference type="NCBI Taxonomy" id="692275"/>
    <lineage>
        <taxon>Eukaryota</taxon>
        <taxon>Fungi</taxon>
        <taxon>Dikarya</taxon>
        <taxon>Ascomycota</taxon>
        <taxon>Pezizomycotina</taxon>
        <taxon>Dothideomycetes</taxon>
        <taxon>Dothideomycetidae</taxon>
        <taxon>Mycosphaerellales</taxon>
        <taxon>Mycosphaerellaceae</taxon>
        <taxon>Sphaerulina</taxon>
    </lineage>
</organism>
<dbReference type="OrthoDB" id="5876363at2759"/>
<dbReference type="RefSeq" id="XP_016761025.1">
    <property type="nucleotide sequence ID" value="XM_016905553.1"/>
</dbReference>
<dbReference type="InterPro" id="IPR013083">
    <property type="entry name" value="Znf_RING/FYVE/PHD"/>
</dbReference>
<evidence type="ECO:0000313" key="8">
    <source>
        <dbReference type="Proteomes" id="UP000016931"/>
    </source>
</evidence>
<sequence>MPGTTTPQAERNISAQRSGGSSSKAVPKDLSKEKTFMDRWVEPSLAKKASYEDHGASAYGVLEHMQPLGELPSAKLKQRVKGGAGGGGGVGVGVGGGGGGDGSRKSVLGRSSAAVGGEALSTPEGTPAPGATTPLPVEPQPTQSIIIDDEKDDDYAPTKNGKKKERSARPRAVKRKSEPSESAPPAPAPPSAGATKKKAAGKARVAQFEYDGAKLRRVVEAAKARAVEVGKPDLADAVNEIYVQSLHDKRLRELLEAILTQNATAEQNQEFQDYVRAAKRKLKDAKHKARQQAATIGNNGEAGQLTPLTQLPTKNLTLPPAPTSFASGPSAIPSTERLEPTRPKISLKVKSPAKDSNRHRSGNGKMSLSPRKRSGSAGSDSSLTSLTSNEDDGEELNTPPPSGSGFAGPTARVNGVQGPDHAAERGSLTVPPASNKRSSADAELESEQDRALAAKKQKLSEGLARDYEYQESSVRPALSQPRSRVQRMRESALAPPSTKPESHGTRAASVRGGRAVSTDLDSPLSDMSPANSRQNTPKLGRPLPKPPGKRAKTKQSPEKRHLAANRGMPGVGGAGIDSPIGDDDNETRSENNDFCSACRGNGFLLCCDGCDRSFHFTCLDPPISDEAKELNEPWYCYICVSKKPLVAESPEKKDSTGLFGPLLSKLKKANPKNFELPAYIKNFYDGTGADRNGSFMDAVSGKPTRSRPGYSDDQPDYYKIRDGKGNIVLCYQCGHSSHQIGGAKRAIVTCDHCNQHWHLDCLSPPLANPPALNKDGKKVHDWMCPLHIDQALRQVDVSSLNRATSRQIHVRKPKNPVVAETALSRGHRNNGIIEVLDDQSDGSDSEFYDHEEDNKVYRLPATGIKLDFIDKIKHTRIQQLRDERAHQRFAIQVAPTVVPSALEQANFAKRPFNEKQLALNLAQFASDHQDLDLGEDQVENLVGALIAEAPSVVVMEMMAAEDAEKTKTTSSAAPPSPPASEQTAELSAEQRKELRMLQELIRRKLDNSKT</sequence>
<keyword evidence="1" id="KW-0479">Metal-binding</keyword>
<dbReference type="Proteomes" id="UP000016931">
    <property type="component" value="Unassembled WGS sequence"/>
</dbReference>
<proteinExistence type="predicted"/>
<evidence type="ECO:0000256" key="2">
    <source>
        <dbReference type="ARBA" id="ARBA00022771"/>
    </source>
</evidence>
<dbReference type="EMBL" id="KB456264">
    <property type="protein sequence ID" value="EMF12904.1"/>
    <property type="molecule type" value="Genomic_DNA"/>
</dbReference>
<dbReference type="SUPFAM" id="SSF57903">
    <property type="entry name" value="FYVE/PHD zinc finger"/>
    <property type="match status" value="2"/>
</dbReference>
<feature type="compositionally biased region" description="Polar residues" evidence="5">
    <location>
        <begin position="1"/>
        <end position="24"/>
    </location>
</feature>
<evidence type="ECO:0000256" key="3">
    <source>
        <dbReference type="ARBA" id="ARBA00022833"/>
    </source>
</evidence>
<dbReference type="GeneID" id="27902690"/>
<feature type="compositionally biased region" description="Low complexity" evidence="5">
    <location>
        <begin position="968"/>
        <end position="985"/>
    </location>
</feature>
<feature type="compositionally biased region" description="Low complexity" evidence="5">
    <location>
        <begin position="375"/>
        <end position="388"/>
    </location>
</feature>
<dbReference type="InterPro" id="IPR011011">
    <property type="entry name" value="Znf_FYVE_PHD"/>
</dbReference>
<dbReference type="GO" id="GO:0008270">
    <property type="term" value="F:zinc ion binding"/>
    <property type="evidence" value="ECO:0007669"/>
    <property type="project" value="UniProtKB-KW"/>
</dbReference>
<feature type="compositionally biased region" description="Basic residues" evidence="5">
    <location>
        <begin position="160"/>
        <end position="174"/>
    </location>
</feature>
<name>M3D4W5_SPHMS</name>
<keyword evidence="3" id="KW-0862">Zinc</keyword>